<dbReference type="PANTHER" id="PTHR21342">
    <property type="entry name" value="PHOSPHOPANTETHEINE ADENYLYLTRANSFERASE"/>
    <property type="match status" value="1"/>
</dbReference>
<sequence length="166" mass="18886">MHKVGIYSGTFDPVTNGHLDVIERGYELFDYLYVTVAENINKKTLFTLEERVALLKQATAHLPRVEVRVCSDQLIVDFAKQVGAKTILRGLRAVTDFEYEFQIATTNKRLAPDIETVFLMTKAENMFLSSSTTKEVARFGGDVSSFVPPFVQVELEKKYQQLKKKD</sequence>
<evidence type="ECO:0000256" key="6">
    <source>
        <dbReference type="ARBA" id="ARBA00022842"/>
    </source>
</evidence>
<keyword evidence="4 9" id="KW-0547">Nucleotide-binding</keyword>
<evidence type="ECO:0000256" key="1">
    <source>
        <dbReference type="ARBA" id="ARBA00022490"/>
    </source>
</evidence>
<feature type="binding site" evidence="9">
    <location>
        <position position="89"/>
    </location>
    <ligand>
        <name>substrate</name>
    </ligand>
</feature>
<comment type="cofactor">
    <cofactor evidence="9">
        <name>Mg(2+)</name>
        <dbReference type="ChEBI" id="CHEBI:18420"/>
    </cofactor>
</comment>
<feature type="binding site" evidence="9">
    <location>
        <position position="75"/>
    </location>
    <ligand>
        <name>substrate</name>
    </ligand>
</feature>
<dbReference type="InterPro" id="IPR001980">
    <property type="entry name" value="PPAT"/>
</dbReference>
<feature type="binding site" evidence="9">
    <location>
        <begin position="10"/>
        <end position="11"/>
    </location>
    <ligand>
        <name>ATP</name>
        <dbReference type="ChEBI" id="CHEBI:30616"/>
    </ligand>
</feature>
<dbReference type="SUPFAM" id="SSF52374">
    <property type="entry name" value="Nucleotidylyl transferase"/>
    <property type="match status" value="1"/>
</dbReference>
<keyword evidence="1 9" id="KW-0963">Cytoplasm</keyword>
<dbReference type="Pfam" id="PF01467">
    <property type="entry name" value="CTP_transf_like"/>
    <property type="match status" value="1"/>
</dbReference>
<dbReference type="EC" id="2.7.7.3" evidence="9"/>
<dbReference type="NCBIfam" id="TIGR00125">
    <property type="entry name" value="cyt_tran_rel"/>
    <property type="match status" value="1"/>
</dbReference>
<feature type="binding site" evidence="9">
    <location>
        <position position="10"/>
    </location>
    <ligand>
        <name>substrate</name>
    </ligand>
</feature>
<proteinExistence type="inferred from homology"/>
<comment type="similarity">
    <text evidence="9">Belongs to the bacterial CoaD family.</text>
</comment>
<evidence type="ECO:0000256" key="9">
    <source>
        <dbReference type="HAMAP-Rule" id="MF_00151"/>
    </source>
</evidence>
<keyword evidence="7 9" id="KW-0173">Coenzyme A biosynthesis</keyword>
<comment type="function">
    <text evidence="9">Reversibly transfers an adenylyl group from ATP to 4'-phosphopantetheine, yielding dephospho-CoA (dPCoA) and pyrophosphate.</text>
</comment>
<keyword evidence="5 9" id="KW-0067">ATP-binding</keyword>
<feature type="binding site" evidence="9">
    <location>
        <begin position="90"/>
        <end position="92"/>
    </location>
    <ligand>
        <name>ATP</name>
        <dbReference type="ChEBI" id="CHEBI:30616"/>
    </ligand>
</feature>
<dbReference type="InterPro" id="IPR014729">
    <property type="entry name" value="Rossmann-like_a/b/a_fold"/>
</dbReference>
<feature type="binding site" evidence="9">
    <location>
        <position position="42"/>
    </location>
    <ligand>
        <name>substrate</name>
    </ligand>
</feature>
<evidence type="ECO:0000256" key="5">
    <source>
        <dbReference type="ARBA" id="ARBA00022840"/>
    </source>
</evidence>
<dbReference type="EMBL" id="AP028127">
    <property type="protein sequence ID" value="BEH91218.1"/>
    <property type="molecule type" value="Genomic_DNA"/>
</dbReference>
<evidence type="ECO:0000313" key="11">
    <source>
        <dbReference type="EMBL" id="BEH91218.1"/>
    </source>
</evidence>
<evidence type="ECO:0000256" key="7">
    <source>
        <dbReference type="ARBA" id="ARBA00022993"/>
    </source>
</evidence>
<evidence type="ECO:0000313" key="12">
    <source>
        <dbReference type="Proteomes" id="UP001432099"/>
    </source>
</evidence>
<reference evidence="11" key="1">
    <citation type="journal article" date="2024" name="Int. J. Syst. Evol. Microbiol.">
        <title>Turicibacter faecis sp. nov., isolated from faeces of heart failure mouse model.</title>
        <authorList>
            <person name="Imamura Y."/>
            <person name="Motooka D."/>
            <person name="Nakajima Y."/>
            <person name="Ito S."/>
            <person name="Kitakaze M."/>
            <person name="Iida T."/>
            <person name="Nakamura S."/>
        </authorList>
    </citation>
    <scope>NUCLEOTIDE SEQUENCE</scope>
    <source>
        <strain evidence="11">TC023</strain>
    </source>
</reference>
<keyword evidence="6 9" id="KW-0460">Magnesium</keyword>
<feature type="binding site" evidence="9">
    <location>
        <position position="100"/>
    </location>
    <ligand>
        <name>ATP</name>
        <dbReference type="ChEBI" id="CHEBI:30616"/>
    </ligand>
</feature>
<dbReference type="CDD" id="cd02163">
    <property type="entry name" value="PPAT"/>
    <property type="match status" value="1"/>
</dbReference>
<comment type="pathway">
    <text evidence="9">Cofactor biosynthesis; coenzyme A biosynthesis; CoA from (R)-pantothenate: step 4/5.</text>
</comment>
<comment type="catalytic activity">
    <reaction evidence="8 9">
        <text>(R)-4'-phosphopantetheine + ATP + H(+) = 3'-dephospho-CoA + diphosphate</text>
        <dbReference type="Rhea" id="RHEA:19801"/>
        <dbReference type="ChEBI" id="CHEBI:15378"/>
        <dbReference type="ChEBI" id="CHEBI:30616"/>
        <dbReference type="ChEBI" id="CHEBI:33019"/>
        <dbReference type="ChEBI" id="CHEBI:57328"/>
        <dbReference type="ChEBI" id="CHEBI:61723"/>
        <dbReference type="EC" id="2.7.7.3"/>
    </reaction>
</comment>
<comment type="subunit">
    <text evidence="9">Homohexamer.</text>
</comment>
<feature type="binding site" evidence="9">
    <location>
        <position position="18"/>
    </location>
    <ligand>
        <name>ATP</name>
        <dbReference type="ChEBI" id="CHEBI:30616"/>
    </ligand>
</feature>
<accession>A0ABN6ZJZ3</accession>
<dbReference type="HAMAP" id="MF_00151">
    <property type="entry name" value="PPAT_bact"/>
    <property type="match status" value="1"/>
</dbReference>
<dbReference type="GO" id="GO:0016779">
    <property type="term" value="F:nucleotidyltransferase activity"/>
    <property type="evidence" value="ECO:0007669"/>
    <property type="project" value="UniProtKB-KW"/>
</dbReference>
<keyword evidence="3 9" id="KW-0548">Nucleotidyltransferase</keyword>
<dbReference type="NCBIfam" id="TIGR01510">
    <property type="entry name" value="coaD_prev_kdtB"/>
    <property type="match status" value="1"/>
</dbReference>
<dbReference type="InterPro" id="IPR004821">
    <property type="entry name" value="Cyt_trans-like"/>
</dbReference>
<organism evidence="11 12">
    <name type="scientific">Turicibacter faecis</name>
    <dbReference type="NCBI Taxonomy" id="2963365"/>
    <lineage>
        <taxon>Bacteria</taxon>
        <taxon>Bacillati</taxon>
        <taxon>Bacillota</taxon>
        <taxon>Erysipelotrichia</taxon>
        <taxon>Erysipelotrichales</taxon>
        <taxon>Turicibacteraceae</taxon>
        <taxon>Turicibacter</taxon>
    </lineage>
</organism>
<dbReference type="Gene3D" id="3.40.50.620">
    <property type="entry name" value="HUPs"/>
    <property type="match status" value="1"/>
</dbReference>
<dbReference type="RefSeq" id="WP_262950203.1">
    <property type="nucleotide sequence ID" value="NZ_AP028127.1"/>
</dbReference>
<keyword evidence="12" id="KW-1185">Reference proteome</keyword>
<dbReference type="Proteomes" id="UP001432099">
    <property type="component" value="Chromosome"/>
</dbReference>
<evidence type="ECO:0000256" key="4">
    <source>
        <dbReference type="ARBA" id="ARBA00022741"/>
    </source>
</evidence>
<evidence type="ECO:0000259" key="10">
    <source>
        <dbReference type="Pfam" id="PF01467"/>
    </source>
</evidence>
<evidence type="ECO:0000256" key="2">
    <source>
        <dbReference type="ARBA" id="ARBA00022679"/>
    </source>
</evidence>
<gene>
    <name evidence="9 11" type="primary">coaD</name>
    <name evidence="11" type="ORF">T23_13200</name>
</gene>
<feature type="domain" description="Cytidyltransferase-like" evidence="10">
    <location>
        <begin position="6"/>
        <end position="135"/>
    </location>
</feature>
<name>A0ABN6ZJZ3_9FIRM</name>
<feature type="binding site" evidence="9">
    <location>
        <begin position="125"/>
        <end position="131"/>
    </location>
    <ligand>
        <name>ATP</name>
        <dbReference type="ChEBI" id="CHEBI:30616"/>
    </ligand>
</feature>
<feature type="site" description="Transition state stabilizer" evidence="9">
    <location>
        <position position="18"/>
    </location>
</feature>
<protein>
    <recommendedName>
        <fullName evidence="9">Phosphopantetheine adenylyltransferase</fullName>
        <ecNumber evidence="9">2.7.7.3</ecNumber>
    </recommendedName>
    <alternativeName>
        <fullName evidence="9">Dephospho-CoA pyrophosphorylase</fullName>
    </alternativeName>
    <alternativeName>
        <fullName evidence="9">Pantetheine-phosphate adenylyltransferase</fullName>
        <shortName evidence="9">PPAT</shortName>
    </alternativeName>
</protein>
<dbReference type="PRINTS" id="PR01020">
    <property type="entry name" value="LPSBIOSNTHSS"/>
</dbReference>
<keyword evidence="2 9" id="KW-0808">Transferase</keyword>
<evidence type="ECO:0000256" key="3">
    <source>
        <dbReference type="ARBA" id="ARBA00022695"/>
    </source>
</evidence>
<dbReference type="PANTHER" id="PTHR21342:SF1">
    <property type="entry name" value="PHOSPHOPANTETHEINE ADENYLYLTRANSFERASE"/>
    <property type="match status" value="1"/>
</dbReference>
<comment type="subcellular location">
    <subcellularLocation>
        <location evidence="9">Cytoplasm</location>
    </subcellularLocation>
</comment>
<evidence type="ECO:0000256" key="8">
    <source>
        <dbReference type="ARBA" id="ARBA00029346"/>
    </source>
</evidence>